<dbReference type="EMBL" id="NVVJ01000012">
    <property type="protein sequence ID" value="PCJ26233.1"/>
    <property type="molecule type" value="Genomic_DNA"/>
</dbReference>
<keyword evidence="2 4" id="KW-0378">Hydrolase</keyword>
<keyword evidence="4" id="KW-0963">Cytoplasm</keyword>
<comment type="catalytic activity">
    <reaction evidence="4">
        <text>dTTP + H2O = dTMP + diphosphate + H(+)</text>
        <dbReference type="Rhea" id="RHEA:28534"/>
        <dbReference type="ChEBI" id="CHEBI:15377"/>
        <dbReference type="ChEBI" id="CHEBI:15378"/>
        <dbReference type="ChEBI" id="CHEBI:33019"/>
        <dbReference type="ChEBI" id="CHEBI:37568"/>
        <dbReference type="ChEBI" id="CHEBI:63528"/>
        <dbReference type="EC" id="3.6.1.9"/>
    </reaction>
</comment>
<dbReference type="EC" id="3.6.1.9" evidence="4"/>
<organism evidence="5 6">
    <name type="scientific">SAR86 cluster bacterium</name>
    <dbReference type="NCBI Taxonomy" id="2030880"/>
    <lineage>
        <taxon>Bacteria</taxon>
        <taxon>Pseudomonadati</taxon>
        <taxon>Pseudomonadota</taxon>
        <taxon>Gammaproteobacteria</taxon>
        <taxon>SAR86 cluster</taxon>
    </lineage>
</organism>
<sequence length="207" mass="22264">MSPLKIILASASPRRQQLLEQLGVSFAVESQDIDETIASEESPIDYVQRMANGKAESALQKHAVSSQTLILAADTIVVCDKEVMGKPSDQKAAIEMLLTLSGREHHVLSAVTVATLSEKHFIISDSTVRFRTISPEEAKLYWLTGEPVGKAGGYGIQGRAAVFISHLEGSYSGVMGLPLFETAQLLERFGLGGLHQTAAKSEGVLNE</sequence>
<dbReference type="CDD" id="cd00555">
    <property type="entry name" value="Maf"/>
    <property type="match status" value="1"/>
</dbReference>
<dbReference type="NCBIfam" id="TIGR00172">
    <property type="entry name" value="maf"/>
    <property type="match status" value="1"/>
</dbReference>
<comment type="cofactor">
    <cofactor evidence="1 4">
        <name>a divalent metal cation</name>
        <dbReference type="ChEBI" id="CHEBI:60240"/>
    </cofactor>
</comment>
<feature type="site" description="Important for substrate specificity" evidence="4">
    <location>
        <position position="75"/>
    </location>
</feature>
<dbReference type="HAMAP" id="MF_00528">
    <property type="entry name" value="Maf"/>
    <property type="match status" value="1"/>
</dbReference>
<comment type="caution">
    <text evidence="5">The sequence shown here is derived from an EMBL/GenBank/DDBJ whole genome shotgun (WGS) entry which is preliminary data.</text>
</comment>
<dbReference type="PANTHER" id="PTHR43213:SF5">
    <property type="entry name" value="BIFUNCTIONAL DTTP_UTP PYROPHOSPHATASE_METHYLTRANSFERASE PROTEIN-RELATED"/>
    <property type="match status" value="1"/>
</dbReference>
<dbReference type="Proteomes" id="UP000218327">
    <property type="component" value="Unassembled WGS sequence"/>
</dbReference>
<comment type="similarity">
    <text evidence="4">Belongs to the Maf family. YhdE subfamily.</text>
</comment>
<dbReference type="GO" id="GO:0036218">
    <property type="term" value="F:dTTP diphosphatase activity"/>
    <property type="evidence" value="ECO:0007669"/>
    <property type="project" value="RHEA"/>
</dbReference>
<dbReference type="Gene3D" id="3.90.950.10">
    <property type="match status" value="1"/>
</dbReference>
<comment type="subcellular location">
    <subcellularLocation>
        <location evidence="4">Cytoplasm</location>
    </subcellularLocation>
</comment>
<gene>
    <name evidence="5" type="ORF">COA96_05690</name>
</gene>
<evidence type="ECO:0000256" key="4">
    <source>
        <dbReference type="HAMAP-Rule" id="MF_00528"/>
    </source>
</evidence>
<dbReference type="PIRSF" id="PIRSF006305">
    <property type="entry name" value="Maf"/>
    <property type="match status" value="1"/>
</dbReference>
<accession>A0A2A5B3X0</accession>
<dbReference type="GO" id="GO:0009117">
    <property type="term" value="P:nucleotide metabolic process"/>
    <property type="evidence" value="ECO:0007669"/>
    <property type="project" value="UniProtKB-KW"/>
</dbReference>
<feature type="active site" description="Proton acceptor" evidence="4">
    <location>
        <position position="74"/>
    </location>
</feature>
<evidence type="ECO:0000256" key="3">
    <source>
        <dbReference type="ARBA" id="ARBA00023080"/>
    </source>
</evidence>
<dbReference type="InterPro" id="IPR003697">
    <property type="entry name" value="Maf-like"/>
</dbReference>
<protein>
    <recommendedName>
        <fullName evidence="4">dTTP/UTP pyrophosphatase</fullName>
        <shortName evidence="4">dTTPase/UTPase</shortName>
        <ecNumber evidence="4">3.6.1.9</ecNumber>
    </recommendedName>
    <alternativeName>
        <fullName evidence="4">Nucleoside triphosphate pyrophosphatase</fullName>
    </alternativeName>
    <alternativeName>
        <fullName evidence="4">Nucleotide pyrophosphatase</fullName>
        <shortName evidence="4">Nucleotide PPase</shortName>
    </alternativeName>
</protein>
<comment type="catalytic activity">
    <reaction evidence="4">
        <text>UTP + H2O = UMP + diphosphate + H(+)</text>
        <dbReference type="Rhea" id="RHEA:29395"/>
        <dbReference type="ChEBI" id="CHEBI:15377"/>
        <dbReference type="ChEBI" id="CHEBI:15378"/>
        <dbReference type="ChEBI" id="CHEBI:33019"/>
        <dbReference type="ChEBI" id="CHEBI:46398"/>
        <dbReference type="ChEBI" id="CHEBI:57865"/>
        <dbReference type="EC" id="3.6.1.9"/>
    </reaction>
</comment>
<reference evidence="6" key="1">
    <citation type="submission" date="2017-08" db="EMBL/GenBank/DDBJ databases">
        <title>A dynamic microbial community with high functional redundancy inhabits the cold, oxic subseafloor aquifer.</title>
        <authorList>
            <person name="Tully B.J."/>
            <person name="Wheat C.G."/>
            <person name="Glazer B.T."/>
            <person name="Huber J.A."/>
        </authorList>
    </citation>
    <scope>NUCLEOTIDE SEQUENCE [LARGE SCALE GENOMIC DNA]</scope>
</reference>
<keyword evidence="3 4" id="KW-0546">Nucleotide metabolism</keyword>
<evidence type="ECO:0000256" key="2">
    <source>
        <dbReference type="ARBA" id="ARBA00022801"/>
    </source>
</evidence>
<dbReference type="AlphaFoldDB" id="A0A2A5B3X0"/>
<proteinExistence type="inferred from homology"/>
<dbReference type="PANTHER" id="PTHR43213">
    <property type="entry name" value="BIFUNCTIONAL DTTP/UTP PYROPHOSPHATASE/METHYLTRANSFERASE PROTEIN-RELATED"/>
    <property type="match status" value="1"/>
</dbReference>
<feature type="site" description="Important for substrate specificity" evidence="4">
    <location>
        <position position="157"/>
    </location>
</feature>
<evidence type="ECO:0000256" key="1">
    <source>
        <dbReference type="ARBA" id="ARBA00001968"/>
    </source>
</evidence>
<comment type="caution">
    <text evidence="4">Lacks conserved residue(s) required for the propagation of feature annotation.</text>
</comment>
<dbReference type="Pfam" id="PF02545">
    <property type="entry name" value="Maf"/>
    <property type="match status" value="1"/>
</dbReference>
<dbReference type="InterPro" id="IPR029001">
    <property type="entry name" value="ITPase-like_fam"/>
</dbReference>
<comment type="function">
    <text evidence="4">Nucleoside triphosphate pyrophosphatase that hydrolyzes dTTP and UTP. May have a dual role in cell division arrest and in preventing the incorporation of modified nucleotides into cellular nucleic acids.</text>
</comment>
<evidence type="ECO:0000313" key="6">
    <source>
        <dbReference type="Proteomes" id="UP000218327"/>
    </source>
</evidence>
<feature type="site" description="Important for substrate specificity" evidence="4">
    <location>
        <position position="14"/>
    </location>
</feature>
<evidence type="ECO:0000313" key="5">
    <source>
        <dbReference type="EMBL" id="PCJ26233.1"/>
    </source>
</evidence>
<dbReference type="GO" id="GO:0036221">
    <property type="term" value="F:UTP diphosphatase activity"/>
    <property type="evidence" value="ECO:0007669"/>
    <property type="project" value="RHEA"/>
</dbReference>
<dbReference type="GO" id="GO:0005737">
    <property type="term" value="C:cytoplasm"/>
    <property type="evidence" value="ECO:0007669"/>
    <property type="project" value="UniProtKB-SubCell"/>
</dbReference>
<dbReference type="SUPFAM" id="SSF52972">
    <property type="entry name" value="ITPase-like"/>
    <property type="match status" value="1"/>
</dbReference>
<name>A0A2A5B3X0_9GAMM</name>